<dbReference type="InterPro" id="IPR003265">
    <property type="entry name" value="HhH-GPD_domain"/>
</dbReference>
<dbReference type="GO" id="GO:0043916">
    <property type="term" value="F:DNA-7-methylguanine glycosylase activity"/>
    <property type="evidence" value="ECO:0007669"/>
    <property type="project" value="TreeGrafter"/>
</dbReference>
<dbReference type="InterPro" id="IPR011257">
    <property type="entry name" value="DNA_glycosylase"/>
</dbReference>
<dbReference type="GO" id="GO:0005737">
    <property type="term" value="C:cytoplasm"/>
    <property type="evidence" value="ECO:0007669"/>
    <property type="project" value="TreeGrafter"/>
</dbReference>
<proteinExistence type="predicted"/>
<dbReference type="PANTHER" id="PTHR43003">
    <property type="entry name" value="DNA-3-METHYLADENINE GLYCOSYLASE"/>
    <property type="match status" value="1"/>
</dbReference>
<dbReference type="InterPro" id="IPR051912">
    <property type="entry name" value="Alkylbase_DNA_Glycosylase/TA"/>
</dbReference>
<dbReference type="RefSeq" id="WP_008172349.1">
    <property type="nucleotide sequence ID" value="NZ_AGTR01000032.1"/>
</dbReference>
<dbReference type="PATRIC" id="fig|1094979.3.peg.1673"/>
<dbReference type="Gene3D" id="1.10.340.30">
    <property type="entry name" value="Hypothetical protein, domain 2"/>
    <property type="match status" value="1"/>
</dbReference>
<dbReference type="Gene3D" id="1.10.1670.40">
    <property type="match status" value="1"/>
</dbReference>
<comment type="catalytic activity">
    <reaction evidence="1">
        <text>Hydrolysis of alkylated DNA, releasing 3-methyladenine, 3-methylguanine, 7-methylguanine and 7-methyladenine.</text>
        <dbReference type="EC" id="3.2.2.21"/>
    </reaction>
</comment>
<keyword evidence="3" id="KW-0227">DNA damage</keyword>
<dbReference type="AlphaFoldDB" id="G6YS97"/>
<evidence type="ECO:0000256" key="1">
    <source>
        <dbReference type="ARBA" id="ARBA00000086"/>
    </source>
</evidence>
<gene>
    <name evidence="6" type="ORF">KYE_08688</name>
</gene>
<dbReference type="Pfam" id="PF00730">
    <property type="entry name" value="HhH-GPD"/>
    <property type="match status" value="1"/>
</dbReference>
<organism evidence="6 7">
    <name type="scientific">Marinobacter manganoxydans MnI7-9</name>
    <dbReference type="NCBI Taxonomy" id="1094979"/>
    <lineage>
        <taxon>Bacteria</taxon>
        <taxon>Pseudomonadati</taxon>
        <taxon>Pseudomonadota</taxon>
        <taxon>Gammaproteobacteria</taxon>
        <taxon>Pseudomonadales</taxon>
        <taxon>Marinobacteraceae</taxon>
        <taxon>Marinobacter</taxon>
    </lineage>
</organism>
<feature type="domain" description="HhH-GPD" evidence="5">
    <location>
        <begin position="52"/>
        <end position="203"/>
    </location>
</feature>
<dbReference type="Proteomes" id="UP000003208">
    <property type="component" value="Unassembled WGS sequence"/>
</dbReference>
<dbReference type="GO" id="GO:0006307">
    <property type="term" value="P:DNA alkylation repair"/>
    <property type="evidence" value="ECO:0007669"/>
    <property type="project" value="TreeGrafter"/>
</dbReference>
<evidence type="ECO:0000256" key="4">
    <source>
        <dbReference type="ARBA" id="ARBA00023204"/>
    </source>
</evidence>
<evidence type="ECO:0000256" key="2">
    <source>
        <dbReference type="ARBA" id="ARBA00012000"/>
    </source>
</evidence>
<dbReference type="SUPFAM" id="SSF48150">
    <property type="entry name" value="DNA-glycosylase"/>
    <property type="match status" value="1"/>
</dbReference>
<dbReference type="GO" id="GO:0032131">
    <property type="term" value="F:alkylated DNA binding"/>
    <property type="evidence" value="ECO:0007669"/>
    <property type="project" value="TreeGrafter"/>
</dbReference>
<reference evidence="6 7" key="1">
    <citation type="journal article" date="2012" name="J. Bacteriol.">
        <title>Genome sequence of deep-sea manganese-oxidizing bacterium Marinobacter manganoxydans MnI7-9.</title>
        <authorList>
            <person name="Wang H."/>
            <person name="Li H."/>
            <person name="Shao Z."/>
            <person name="Liao S."/>
            <person name="Johnstone L."/>
            <person name="Rensing C."/>
            <person name="Wang G."/>
        </authorList>
    </citation>
    <scope>NUCLEOTIDE SEQUENCE [LARGE SCALE GENOMIC DNA]</scope>
    <source>
        <strain evidence="6 7">MnI7-9</strain>
    </source>
</reference>
<dbReference type="EMBL" id="AGTR01000032">
    <property type="protein sequence ID" value="EHJ04841.1"/>
    <property type="molecule type" value="Genomic_DNA"/>
</dbReference>
<dbReference type="SMART" id="SM00478">
    <property type="entry name" value="ENDO3c"/>
    <property type="match status" value="1"/>
</dbReference>
<dbReference type="GO" id="GO:0032993">
    <property type="term" value="C:protein-DNA complex"/>
    <property type="evidence" value="ECO:0007669"/>
    <property type="project" value="TreeGrafter"/>
</dbReference>
<keyword evidence="4" id="KW-0234">DNA repair</keyword>
<dbReference type="GO" id="GO:0006285">
    <property type="term" value="P:base-excision repair, AP site formation"/>
    <property type="evidence" value="ECO:0007669"/>
    <property type="project" value="TreeGrafter"/>
</dbReference>
<evidence type="ECO:0000259" key="5">
    <source>
        <dbReference type="SMART" id="SM00478"/>
    </source>
</evidence>
<evidence type="ECO:0000256" key="3">
    <source>
        <dbReference type="ARBA" id="ARBA00022763"/>
    </source>
</evidence>
<evidence type="ECO:0000313" key="7">
    <source>
        <dbReference type="Proteomes" id="UP000003208"/>
    </source>
</evidence>
<dbReference type="PANTHER" id="PTHR43003:SF5">
    <property type="entry name" value="DNA-3-METHYLADENINE GLYCOSYLASE"/>
    <property type="match status" value="1"/>
</dbReference>
<dbReference type="EC" id="3.2.2.21" evidence="2"/>
<dbReference type="GO" id="GO:0008725">
    <property type="term" value="F:DNA-3-methyladenine glycosylase activity"/>
    <property type="evidence" value="ECO:0007669"/>
    <property type="project" value="TreeGrafter"/>
</dbReference>
<name>G6YS97_9GAMM</name>
<evidence type="ECO:0000313" key="6">
    <source>
        <dbReference type="EMBL" id="EHJ04841.1"/>
    </source>
</evidence>
<accession>G6YS97</accession>
<protein>
    <recommendedName>
        <fullName evidence="2">DNA-3-methyladenine glycosylase II</fullName>
        <ecNumber evidence="2">3.2.2.21</ecNumber>
    </recommendedName>
</protein>
<dbReference type="CDD" id="cd00056">
    <property type="entry name" value="ENDO3c"/>
    <property type="match status" value="1"/>
</dbReference>
<sequence length="238" mass="26738">MQQKTITDETLKMGVDVLAEKDPDLYEVRARLGYPPIWTREPGFASLIHIILEQQVSLKAAATMFQRLASHLGSVTPELVQRAGEPELRRVGLTRQKSRYCVELANRITDGKLDLAQVEKLDDVQGRSHLLEVPGLGPWTVDIYYMMALRRPDVWPQGDLALASAIQDIKNLDARPTKEEQLAFAEQWAPWRALPDVRGCTRLGWPWANRLCKLVRAAFSLAGRTARGATTRGNPSDQ</sequence>
<keyword evidence="7" id="KW-1185">Reference proteome</keyword>